<keyword evidence="3" id="KW-0560">Oxidoreductase</keyword>
<evidence type="ECO:0000256" key="8">
    <source>
        <dbReference type="SAM" id="MobiDB-lite"/>
    </source>
</evidence>
<dbReference type="PANTHER" id="PTHR13871">
    <property type="entry name" value="THIOREDOXIN"/>
    <property type="match status" value="1"/>
</dbReference>
<keyword evidence="4" id="KW-0520">NAD</keyword>
<evidence type="ECO:0000256" key="4">
    <source>
        <dbReference type="ARBA" id="ARBA00023027"/>
    </source>
</evidence>
<evidence type="ECO:0000256" key="5">
    <source>
        <dbReference type="ARBA" id="ARBA00025782"/>
    </source>
</evidence>
<name>A0ABP0IG30_9DINO</name>
<feature type="domain" description="Thioredoxin" evidence="9">
    <location>
        <begin position="1"/>
        <end position="143"/>
    </location>
</feature>
<proteinExistence type="inferred from homology"/>
<reference evidence="10 11" key="1">
    <citation type="submission" date="2024-02" db="EMBL/GenBank/DDBJ databases">
        <authorList>
            <person name="Chen Y."/>
            <person name="Shah S."/>
            <person name="Dougan E. K."/>
            <person name="Thang M."/>
            <person name="Chan C."/>
        </authorList>
    </citation>
    <scope>NUCLEOTIDE SEQUENCE [LARGE SCALE GENOMIC DNA]</scope>
</reference>
<evidence type="ECO:0000259" key="9">
    <source>
        <dbReference type="PROSITE" id="PS51352"/>
    </source>
</evidence>
<gene>
    <name evidence="10" type="ORF">SCF082_LOCUS6972</name>
</gene>
<dbReference type="InterPro" id="IPR012336">
    <property type="entry name" value="Thioredoxin-like_fold"/>
</dbReference>
<comment type="similarity">
    <text evidence="5">Belongs to the nucleoredoxin family.</text>
</comment>
<keyword evidence="11" id="KW-1185">Reference proteome</keyword>
<dbReference type="Gene3D" id="3.40.30.10">
    <property type="entry name" value="Glutaredoxin"/>
    <property type="match status" value="1"/>
</dbReference>
<comment type="catalytic activity">
    <reaction evidence="7">
        <text>[protein]-dithiol + NADP(+) = [protein]-disulfide + NADPH + H(+)</text>
        <dbReference type="Rhea" id="RHEA:18753"/>
        <dbReference type="Rhea" id="RHEA-COMP:10593"/>
        <dbReference type="Rhea" id="RHEA-COMP:10594"/>
        <dbReference type="ChEBI" id="CHEBI:15378"/>
        <dbReference type="ChEBI" id="CHEBI:29950"/>
        <dbReference type="ChEBI" id="CHEBI:50058"/>
        <dbReference type="ChEBI" id="CHEBI:57783"/>
        <dbReference type="ChEBI" id="CHEBI:58349"/>
        <dbReference type="EC" id="1.8.1.8"/>
    </reaction>
</comment>
<keyword evidence="2" id="KW-0677">Repeat</keyword>
<feature type="non-terminal residue" evidence="10">
    <location>
        <position position="1"/>
    </location>
</feature>
<dbReference type="InterPro" id="IPR036249">
    <property type="entry name" value="Thioredoxin-like_sf"/>
</dbReference>
<accession>A0ABP0IG30</accession>
<dbReference type="Pfam" id="PF13905">
    <property type="entry name" value="Thioredoxin_8"/>
    <property type="match status" value="1"/>
</dbReference>
<dbReference type="SUPFAM" id="SSF52833">
    <property type="entry name" value="Thioredoxin-like"/>
    <property type="match status" value="1"/>
</dbReference>
<evidence type="ECO:0000313" key="11">
    <source>
        <dbReference type="Proteomes" id="UP001642464"/>
    </source>
</evidence>
<evidence type="ECO:0000313" key="10">
    <source>
        <dbReference type="EMBL" id="CAK9001550.1"/>
    </source>
</evidence>
<dbReference type="EMBL" id="CAXAMM010003890">
    <property type="protein sequence ID" value="CAK9001550.1"/>
    <property type="molecule type" value="Genomic_DNA"/>
</dbReference>
<evidence type="ECO:0000256" key="2">
    <source>
        <dbReference type="ARBA" id="ARBA00022737"/>
    </source>
</evidence>
<organism evidence="10 11">
    <name type="scientific">Durusdinium trenchii</name>
    <dbReference type="NCBI Taxonomy" id="1381693"/>
    <lineage>
        <taxon>Eukaryota</taxon>
        <taxon>Sar</taxon>
        <taxon>Alveolata</taxon>
        <taxon>Dinophyceae</taxon>
        <taxon>Suessiales</taxon>
        <taxon>Symbiodiniaceae</taxon>
        <taxon>Durusdinium</taxon>
    </lineage>
</organism>
<feature type="region of interest" description="Disordered" evidence="8">
    <location>
        <begin position="144"/>
        <end position="169"/>
    </location>
</feature>
<protein>
    <recommendedName>
        <fullName evidence="1">protein-disulfide reductase</fullName>
        <ecNumber evidence="1">1.8.1.8</ecNumber>
    </recommendedName>
</protein>
<dbReference type="InterPro" id="IPR013766">
    <property type="entry name" value="Thioredoxin_domain"/>
</dbReference>
<feature type="compositionally biased region" description="Pro residues" evidence="8">
    <location>
        <begin position="144"/>
        <end position="156"/>
    </location>
</feature>
<dbReference type="InterPro" id="IPR052259">
    <property type="entry name" value="Nucleoredoxin-like"/>
</dbReference>
<comment type="catalytic activity">
    <reaction evidence="6">
        <text>[protein]-dithiol + NAD(+) = [protein]-disulfide + NADH + H(+)</text>
        <dbReference type="Rhea" id="RHEA:18749"/>
        <dbReference type="Rhea" id="RHEA-COMP:10593"/>
        <dbReference type="Rhea" id="RHEA-COMP:10594"/>
        <dbReference type="ChEBI" id="CHEBI:15378"/>
        <dbReference type="ChEBI" id="CHEBI:29950"/>
        <dbReference type="ChEBI" id="CHEBI:50058"/>
        <dbReference type="ChEBI" id="CHEBI:57540"/>
        <dbReference type="ChEBI" id="CHEBI:57945"/>
        <dbReference type="EC" id="1.8.1.8"/>
    </reaction>
</comment>
<feature type="non-terminal residue" evidence="10">
    <location>
        <position position="185"/>
    </location>
</feature>
<dbReference type="Proteomes" id="UP001642464">
    <property type="component" value="Unassembled WGS sequence"/>
</dbReference>
<sequence>GVLGSQLVTKSGLQPTAQALQSASVVALYFSAHWCPPCRGFTPQLAAAMAGDRFPQIAVVFVSSDRSESDFQSYYAEMPWMALPFGSPQKDMLGMTYQVRGIPSLIILDGKTGRLISSDGRADVGSAYFNMQLCLEKWGVAAPPPPAAPVEETPPAPKKDLPEALPIDEETAKAALARVDLEAYE</sequence>
<evidence type="ECO:0000256" key="3">
    <source>
        <dbReference type="ARBA" id="ARBA00023002"/>
    </source>
</evidence>
<comment type="caution">
    <text evidence="10">The sequence shown here is derived from an EMBL/GenBank/DDBJ whole genome shotgun (WGS) entry which is preliminary data.</text>
</comment>
<dbReference type="PANTHER" id="PTHR13871:SF96">
    <property type="entry name" value="THIOREDOXIN DOMAIN-CONTAINING PROTEIN"/>
    <property type="match status" value="1"/>
</dbReference>
<dbReference type="EC" id="1.8.1.8" evidence="1"/>
<evidence type="ECO:0000256" key="7">
    <source>
        <dbReference type="ARBA" id="ARBA00047804"/>
    </source>
</evidence>
<evidence type="ECO:0000256" key="1">
    <source>
        <dbReference type="ARBA" id="ARBA00012612"/>
    </source>
</evidence>
<evidence type="ECO:0000256" key="6">
    <source>
        <dbReference type="ARBA" id="ARBA00047388"/>
    </source>
</evidence>
<dbReference type="PROSITE" id="PS51352">
    <property type="entry name" value="THIOREDOXIN_2"/>
    <property type="match status" value="1"/>
</dbReference>